<accession>A0AAJ6QM23</accession>
<evidence type="ECO:0000256" key="1">
    <source>
        <dbReference type="SAM" id="MobiDB-lite"/>
    </source>
</evidence>
<feature type="domain" description="PIN" evidence="2">
    <location>
        <begin position="464"/>
        <end position="597"/>
    </location>
</feature>
<sequence>MAPLTPAQKAVLERIERKKELMQKKAAKRKAKTDTVTVTSANQVNDIDSNSKRRRIETEDNNNNPPEVSTSRKDARKGDATTSSKGVEQGAGETAQTATRRGRKTGKPDETLNSTVVEASTSVPPKATVRRGRKTEADQEPGKAVADTFMNEAQLRVLQMLEEKGAAKDKGRKSLKPPKAVIPPKEDVVEIESDPTSEAPGAKSKARSKVPVKIVPVEISEEEEEPPPSIPERRSLVDQPVEEDEDPGPLNATMIAVMEQIKEKKARASIKRTPARPRATPKKPEPAPCAAQESAGPLTPNQVSVLNKLREKGTAEKSAITVELSDDNDEDDAQRIRVTDEEIDEVVKRLSKPQNGQERNFGKRLRDEGVFDATEQGRALDDKQTALVLHYKNLLNITVPPRGGSPLKRAARRRNVSDDDESETEVTDEIVDITTKKNKGAGAVATEEGSDMECAESTPPKTCIIFDTNAYLRILPYCRALLASDKLKGTPDYEELIMFALFVVIRELDSLSKWKAHLKQSAMAAIRLVHGALQDKNRHIEGQDFASSTKQLADSRINDDYILNSAELVRARGDNVIVVTDDKNLQVKMTMMRISTLNCLEFIAKYHWLSPIITSDVRREAVLIGDTVLAQFTEVVVASIVLKGVLAHLAPLPMERRREIFPSEKLATVLSLLLKNKSLLTTYTGPFSVLNYDRVAQTLTPLQQYEVTCRGDPQDEKKFVFFARFANSAEILCRNIASYFPNMETRAELVGDPEPPPKLRTPRQTKTTRKKVAEPEPEPPAEPIYFSFSQGRETRSTFKPVETAETSKPFTMSPRRPVAQRTATGLGRQEAPKTSTVTPSRAAAPRDPTAGPYAELHDSISDDVSAVVYEYFQKFGLSICNYTGSCCVKLGVRFSLAFKVSTARLESSLPQVTDSFDLVLKAMKKIIMGSKSPEPARDFILHSANVMDAIGKADPELVNSLPRISPESLLAFSRNSEGKQQLVTGYQQFCDFNNCLEKCWLEAQRT</sequence>
<feature type="region of interest" description="Disordered" evidence="1">
    <location>
        <begin position="403"/>
        <end position="425"/>
    </location>
</feature>
<dbReference type="Gene3D" id="3.40.50.1010">
    <property type="entry name" value="5'-nuclease"/>
    <property type="match status" value="1"/>
</dbReference>
<keyword evidence="3" id="KW-1185">Reference proteome</keyword>
<dbReference type="InterPro" id="IPR029060">
    <property type="entry name" value="PIN-like_dom_sf"/>
</dbReference>
<evidence type="ECO:0000259" key="2">
    <source>
        <dbReference type="Pfam" id="PF13638"/>
    </source>
</evidence>
<evidence type="ECO:0000313" key="3">
    <source>
        <dbReference type="Proteomes" id="UP000694867"/>
    </source>
</evidence>
<dbReference type="RefSeq" id="XP_003737416.1">
    <property type="nucleotide sequence ID" value="XM_003737368.1"/>
</dbReference>
<feature type="compositionally biased region" description="Basic and acidic residues" evidence="1">
    <location>
        <begin position="70"/>
        <end position="79"/>
    </location>
</feature>
<feature type="compositionally biased region" description="Polar residues" evidence="1">
    <location>
        <begin position="111"/>
        <end position="123"/>
    </location>
</feature>
<dbReference type="InterPro" id="IPR002716">
    <property type="entry name" value="PIN_dom"/>
</dbReference>
<feature type="compositionally biased region" description="Basic residues" evidence="1">
    <location>
        <begin position="760"/>
        <end position="770"/>
    </location>
</feature>
<dbReference type="SUPFAM" id="SSF88723">
    <property type="entry name" value="PIN domain-like"/>
    <property type="match status" value="1"/>
</dbReference>
<dbReference type="Proteomes" id="UP000694867">
    <property type="component" value="Unplaced"/>
</dbReference>
<dbReference type="AlphaFoldDB" id="A0AAJ6QM23"/>
<feature type="region of interest" description="Disordered" evidence="1">
    <location>
        <begin position="264"/>
        <end position="301"/>
    </location>
</feature>
<reference evidence="4" key="1">
    <citation type="submission" date="2025-08" db="UniProtKB">
        <authorList>
            <consortium name="RefSeq"/>
        </authorList>
    </citation>
    <scope>IDENTIFICATION</scope>
</reference>
<feature type="compositionally biased region" description="Polar residues" evidence="1">
    <location>
        <begin position="34"/>
        <end position="48"/>
    </location>
</feature>
<protein>
    <submittedName>
        <fullName evidence="4">Uncharacterized protein LOC100897368</fullName>
    </submittedName>
</protein>
<feature type="region of interest" description="Disordered" evidence="1">
    <location>
        <begin position="164"/>
        <end position="250"/>
    </location>
</feature>
<dbReference type="KEGG" id="goe:100897368"/>
<dbReference type="GeneID" id="100897368"/>
<proteinExistence type="predicted"/>
<feature type="compositionally biased region" description="Basic residues" evidence="1">
    <location>
        <begin position="264"/>
        <end position="281"/>
    </location>
</feature>
<name>A0AAJ6QM23_9ACAR</name>
<feature type="region of interest" description="Disordered" evidence="1">
    <location>
        <begin position="22"/>
        <end position="146"/>
    </location>
</feature>
<dbReference type="Pfam" id="PF13638">
    <property type="entry name" value="PIN_4"/>
    <property type="match status" value="1"/>
</dbReference>
<organism evidence="3 4">
    <name type="scientific">Galendromus occidentalis</name>
    <name type="common">western predatory mite</name>
    <dbReference type="NCBI Taxonomy" id="34638"/>
    <lineage>
        <taxon>Eukaryota</taxon>
        <taxon>Metazoa</taxon>
        <taxon>Ecdysozoa</taxon>
        <taxon>Arthropoda</taxon>
        <taxon>Chelicerata</taxon>
        <taxon>Arachnida</taxon>
        <taxon>Acari</taxon>
        <taxon>Parasitiformes</taxon>
        <taxon>Mesostigmata</taxon>
        <taxon>Gamasina</taxon>
        <taxon>Phytoseioidea</taxon>
        <taxon>Phytoseiidae</taxon>
        <taxon>Typhlodrominae</taxon>
        <taxon>Galendromus</taxon>
    </lineage>
</organism>
<evidence type="ECO:0000313" key="4">
    <source>
        <dbReference type="RefSeq" id="XP_003737416.1"/>
    </source>
</evidence>
<feature type="region of interest" description="Disordered" evidence="1">
    <location>
        <begin position="747"/>
        <end position="849"/>
    </location>
</feature>
<gene>
    <name evidence="4" type="primary">LOC100897368</name>
</gene>